<evidence type="ECO:0000313" key="2">
    <source>
        <dbReference type="EMBL" id="SEH48058.1"/>
    </source>
</evidence>
<dbReference type="EMBL" id="LT629971">
    <property type="protein sequence ID" value="SEH48058.1"/>
    <property type="molecule type" value="Genomic_DNA"/>
</dbReference>
<dbReference type="Proteomes" id="UP000182915">
    <property type="component" value="Chromosome I"/>
</dbReference>
<evidence type="ECO:0000256" key="1">
    <source>
        <dbReference type="SAM" id="Coils"/>
    </source>
</evidence>
<sequence length="338" mass="36578">MADRAKVEQSVFDYLKPRLKQYETEHAELTRDVARSIAKVSQEADDRVTERRRALNRAVEQLGSCEAAAAEAEERGESGNDCGGYRRQVAQCQAELERAIRGRAMIAEAAAQFRHAQSRYTNKMSEILLDGQKLLRAAAERTEGYQKASTYVPGTTLLSGTGNTGGGLILDSGPPVGLSSNGFGGTAADHGATGAPASWRDRPGVETPAWLPAGFALVPLSAIADDGGITSIDDFADNPNKHPVRELRWAVNALDEVVLPAMQRKDNPLDYLERRDAEEGLMGARSYAQTYRGFFGGDDAVALSPLPNGTFDVTNGYHRIFLLREAYADHVPARIIGG</sequence>
<organism evidence="2 3">
    <name type="scientific">Mycolicibacterium rutilum</name>
    <name type="common">Mycobacterium rutilum</name>
    <dbReference type="NCBI Taxonomy" id="370526"/>
    <lineage>
        <taxon>Bacteria</taxon>
        <taxon>Bacillati</taxon>
        <taxon>Actinomycetota</taxon>
        <taxon>Actinomycetes</taxon>
        <taxon>Mycobacteriales</taxon>
        <taxon>Mycobacteriaceae</taxon>
        <taxon>Mycolicibacterium</taxon>
    </lineage>
</organism>
<proteinExistence type="predicted"/>
<protein>
    <submittedName>
        <fullName evidence="2">Uncharacterized protein</fullName>
    </submittedName>
</protein>
<dbReference type="OrthoDB" id="4578866at2"/>
<name>A0A1H6IJH0_MYCRU</name>
<dbReference type="AlphaFoldDB" id="A0A1H6IJH0"/>
<reference evidence="3" key="1">
    <citation type="submission" date="2016-10" db="EMBL/GenBank/DDBJ databases">
        <authorList>
            <person name="Varghese N."/>
            <person name="Submissions S."/>
        </authorList>
    </citation>
    <scope>NUCLEOTIDE SEQUENCE [LARGE SCALE GENOMIC DNA]</scope>
    <source>
        <strain evidence="3">DSM 45405</strain>
    </source>
</reference>
<dbReference type="STRING" id="370526.SAMN04489835_0302"/>
<gene>
    <name evidence="2" type="ORF">SAMN04489835_0302</name>
</gene>
<keyword evidence="3" id="KW-1185">Reference proteome</keyword>
<feature type="coiled-coil region" evidence="1">
    <location>
        <begin position="19"/>
        <end position="75"/>
    </location>
</feature>
<keyword evidence="1" id="KW-0175">Coiled coil</keyword>
<dbReference type="RefSeq" id="WP_083405654.1">
    <property type="nucleotide sequence ID" value="NZ_LT629971.1"/>
</dbReference>
<evidence type="ECO:0000313" key="3">
    <source>
        <dbReference type="Proteomes" id="UP000182915"/>
    </source>
</evidence>
<accession>A0A1H6IJH0</accession>